<dbReference type="EMBL" id="LWDX02069428">
    <property type="protein sequence ID" value="OEL14603.1"/>
    <property type="molecule type" value="Genomic_DNA"/>
</dbReference>
<feature type="repeat" description="PPR" evidence="4">
    <location>
        <begin position="1039"/>
        <end position="1073"/>
    </location>
</feature>
<dbReference type="FunFam" id="1.25.40.10:FF:000294">
    <property type="entry name" value="Pentatricopeptide repeat-containing protein At1g09900"/>
    <property type="match status" value="1"/>
</dbReference>
<protein>
    <submittedName>
        <fullName evidence="6">Pentatricopeptide repeat-containing protein</fullName>
    </submittedName>
</protein>
<dbReference type="GO" id="GO:0031930">
    <property type="term" value="P:mitochondria-nucleus signaling pathway"/>
    <property type="evidence" value="ECO:0007669"/>
    <property type="project" value="TreeGrafter"/>
</dbReference>
<accession>A0A1E5UP10</accession>
<keyword evidence="3" id="KW-0809">Transit peptide</keyword>
<feature type="repeat" description="PPR" evidence="4">
    <location>
        <begin position="1214"/>
        <end position="1248"/>
    </location>
</feature>
<dbReference type="InterPro" id="IPR011257">
    <property type="entry name" value="DNA_glycosylase"/>
</dbReference>
<dbReference type="Pfam" id="PF12854">
    <property type="entry name" value="PPR_1"/>
    <property type="match status" value="2"/>
</dbReference>
<feature type="repeat" description="PPR" evidence="4">
    <location>
        <begin position="1004"/>
        <end position="1038"/>
    </location>
</feature>
<evidence type="ECO:0000256" key="2">
    <source>
        <dbReference type="ARBA" id="ARBA00022737"/>
    </source>
</evidence>
<feature type="region of interest" description="Disordered" evidence="5">
    <location>
        <begin position="1"/>
        <end position="86"/>
    </location>
</feature>
<feature type="repeat" description="PPR" evidence="4">
    <location>
        <begin position="829"/>
        <end position="863"/>
    </location>
</feature>
<dbReference type="Gene3D" id="1.25.40.10">
    <property type="entry name" value="Tetratricopeptide repeat domain"/>
    <property type="match status" value="7"/>
</dbReference>
<sequence>MPESTPSSNDGGTPPSSDGGGTPASMPKLTPSSTWRRKPSQKGKPRFRLVKHATPKRVVVALRKKRKAGAGVDGERPQPPVRRKLDLDGERRPTTKIITEVKGRFRMATLKENLRVLAKLYFTGRTPRTPPPPKIYPRSCFVRAQLKDNLRSLAVRHNLIPAAVAAVTTAGKDAKGKNKTKKLMMVDELVMVPYSAKRAATTEDPLALVLYDGLVPRWTTVALTVKPQRVLVQDITPAIEAAHNALMRLEETCRDGEMGDIPESLELDEERKELKRRVEHFMAEVRKIIGERNFDNNPWKGTVVTSVVGTFLTQNVTDNMSSNAFMNIAAKFSFLKNGSNVEQSTSVPLLTYGCDAGSADERGNCRDKGIEELIASLRTGEISNWDKERIKKVLHDRFEYSTADKIYKDIASIGDTSHWNSLVKEAYDRGYQKENTDETIDWEALLHAPYVEIEECIRDRGNQSQMAFRILAFLIRIKRDHGSIDLEWLRHVPRAKARAKGALPEYSQQHEREKTNMDRHTLNVKLSPQQMHQYQIEMGRGTERNCEPFVEMPESDEESEQECDDANDIEEHESHSVDIEDIGSVEPPAPPQLCPTGPLLAYSLQRRAFPLHLGTAGLRLSPSLDRRSSRAPDARCIATMACASYLASSYSRASPAPAACPRHALPRPALRRRPRSAPLRAHAAASDHQERLLLTALREQADPEAALRVLNSALAREDFAPSCAVYEEIIRKLGSAGAFHLMEGLVREMRREGHEVKAGVVQSFVESYARLRRFDDAVDLVLNRLVDHFGVQADTVVYNHLLNALVEGSKMKLLESVYNEMATRGIRPDVVTFNTLIKGLCQAHQVRTAVLMLEEMSSHGVAPDETTFTTLMQGFVDEGSIEAALRVKAKMLETGCSPTRVTVNVLVHGYCKLGRVEDALGYIQQEIADGFEPDQVTYNTFVHGLCQNGHVSHALKVMDLMIQEGHDPDVFTYNTVINSLSKNGELDEAKGIVNEMVNRGCLPDTTTFNTLIVALCSQNRLEEALDLARELTVKGLSPDVYTFNILINALCKVGDPQLGMRLFEEMKSSGCTPDEITYNILIDHLCSLGKLGNALDLLKEMESSDCPRSTVTYNTIIDGLCKKTRIEEAEEVFDQMDLQGISRNAVTFNTLIDGLCKAKRIDDATELIEQMVKEGLQPDSITYNSILTHYCKQGDIKKAADILETMTANGFEVDVVTYGTLINGLCKAGRTQVSLKLLRGMRIKGMRPTPKAYNPVIQSLFRRNNLRDALNLFREMTEVGEPPDALTYKIVFRGLCRGGGSIKEAFDFLVEMVNKGFMPEFSSFRMLAEGLLNLGMDDYLISAIELVIEKADFRESDVSAIRGYLKIRKYYDALATFGRLLEINNPQWTYR</sequence>
<keyword evidence="2" id="KW-0677">Repeat</keyword>
<dbReference type="PANTHER" id="PTHR47936:SF1">
    <property type="entry name" value="PENTATRICOPEPTIDE REPEAT-CONTAINING PROTEIN GUN1, CHLOROPLASTIC"/>
    <property type="match status" value="1"/>
</dbReference>
<dbReference type="Pfam" id="PF13041">
    <property type="entry name" value="PPR_2"/>
    <property type="match status" value="6"/>
</dbReference>
<dbReference type="STRING" id="888268.A0A1E5UP10"/>
<dbReference type="PROSITE" id="PS51375">
    <property type="entry name" value="PPR"/>
    <property type="match status" value="15"/>
</dbReference>
<feature type="repeat" description="PPR" evidence="4">
    <location>
        <begin position="969"/>
        <end position="1003"/>
    </location>
</feature>
<evidence type="ECO:0000256" key="5">
    <source>
        <dbReference type="SAM" id="MobiDB-lite"/>
    </source>
</evidence>
<feature type="repeat" description="PPR" evidence="4">
    <location>
        <begin position="794"/>
        <end position="828"/>
    </location>
</feature>
<feature type="repeat" description="PPR" evidence="4">
    <location>
        <begin position="899"/>
        <end position="933"/>
    </location>
</feature>
<reference evidence="6 7" key="1">
    <citation type="submission" date="2016-09" db="EMBL/GenBank/DDBJ databases">
        <title>The draft genome of Dichanthelium oligosanthes: A C3 panicoid grass species.</title>
        <authorList>
            <person name="Studer A.J."/>
            <person name="Schnable J.C."/>
            <person name="Brutnell T.P."/>
        </authorList>
    </citation>
    <scope>NUCLEOTIDE SEQUENCE [LARGE SCALE GENOMIC DNA]</scope>
    <source>
        <strain evidence="7">cv. Kellogg 1175</strain>
        <tissue evidence="6">Leaf</tissue>
    </source>
</reference>
<feature type="repeat" description="PPR" evidence="4">
    <location>
        <begin position="934"/>
        <end position="968"/>
    </location>
</feature>
<feature type="repeat" description="PPR" evidence="4">
    <location>
        <begin position="1109"/>
        <end position="1143"/>
    </location>
</feature>
<feature type="repeat" description="PPR" evidence="4">
    <location>
        <begin position="1249"/>
        <end position="1283"/>
    </location>
</feature>
<dbReference type="NCBIfam" id="TIGR00756">
    <property type="entry name" value="PPR"/>
    <property type="match status" value="14"/>
</dbReference>
<name>A0A1E5UP10_9POAL</name>
<keyword evidence="7" id="KW-1185">Reference proteome</keyword>
<evidence type="ECO:0000313" key="7">
    <source>
        <dbReference type="Proteomes" id="UP000095767"/>
    </source>
</evidence>
<feature type="repeat" description="PPR" evidence="4">
    <location>
        <begin position="1284"/>
        <end position="1319"/>
    </location>
</feature>
<dbReference type="SUPFAM" id="SSF48150">
    <property type="entry name" value="DNA-glycosylase"/>
    <property type="match status" value="1"/>
</dbReference>
<dbReference type="InterPro" id="IPR011990">
    <property type="entry name" value="TPR-like_helical_dom_sf"/>
</dbReference>
<comment type="caution">
    <text evidence="6">The sequence shown here is derived from an EMBL/GenBank/DDBJ whole genome shotgun (WGS) entry which is preliminary data.</text>
</comment>
<dbReference type="GO" id="GO:0010019">
    <property type="term" value="P:chloroplast-nucleus signaling pathway"/>
    <property type="evidence" value="ECO:0007669"/>
    <property type="project" value="TreeGrafter"/>
</dbReference>
<organism evidence="6 7">
    <name type="scientific">Dichanthelium oligosanthes</name>
    <dbReference type="NCBI Taxonomy" id="888268"/>
    <lineage>
        <taxon>Eukaryota</taxon>
        <taxon>Viridiplantae</taxon>
        <taxon>Streptophyta</taxon>
        <taxon>Embryophyta</taxon>
        <taxon>Tracheophyta</taxon>
        <taxon>Spermatophyta</taxon>
        <taxon>Magnoliopsida</taxon>
        <taxon>Liliopsida</taxon>
        <taxon>Poales</taxon>
        <taxon>Poaceae</taxon>
        <taxon>PACMAD clade</taxon>
        <taxon>Panicoideae</taxon>
        <taxon>Panicodae</taxon>
        <taxon>Paniceae</taxon>
        <taxon>Dichantheliinae</taxon>
        <taxon>Dichanthelium</taxon>
    </lineage>
</organism>
<comment type="similarity">
    <text evidence="1">Belongs to the PPR family. P subfamily.</text>
</comment>
<dbReference type="Proteomes" id="UP000095767">
    <property type="component" value="Unassembled WGS sequence"/>
</dbReference>
<evidence type="ECO:0000256" key="4">
    <source>
        <dbReference type="PROSITE-ProRule" id="PRU00708"/>
    </source>
</evidence>
<dbReference type="InterPro" id="IPR002885">
    <property type="entry name" value="PPR_rpt"/>
</dbReference>
<feature type="repeat" description="PPR" evidence="4">
    <location>
        <begin position="1144"/>
        <end position="1178"/>
    </location>
</feature>
<dbReference type="GO" id="GO:0006281">
    <property type="term" value="P:DNA repair"/>
    <property type="evidence" value="ECO:0007669"/>
    <property type="project" value="InterPro"/>
</dbReference>
<dbReference type="OrthoDB" id="185373at2759"/>
<evidence type="ECO:0000313" key="6">
    <source>
        <dbReference type="EMBL" id="OEL14603.1"/>
    </source>
</evidence>
<feature type="repeat" description="PPR" evidence="4">
    <location>
        <begin position="1074"/>
        <end position="1108"/>
    </location>
</feature>
<gene>
    <name evidence="6" type="ORF">BAE44_0024377</name>
</gene>
<dbReference type="Gene3D" id="1.10.340.30">
    <property type="entry name" value="Hypothetical protein, domain 2"/>
    <property type="match status" value="1"/>
</dbReference>
<feature type="repeat" description="PPR" evidence="4">
    <location>
        <begin position="1179"/>
        <end position="1213"/>
    </location>
</feature>
<proteinExistence type="inferred from homology"/>
<feature type="compositionally biased region" description="Low complexity" evidence="5">
    <location>
        <begin position="1"/>
        <end position="17"/>
    </location>
</feature>
<evidence type="ECO:0000256" key="1">
    <source>
        <dbReference type="ARBA" id="ARBA00007626"/>
    </source>
</evidence>
<dbReference type="GO" id="GO:0003824">
    <property type="term" value="F:catalytic activity"/>
    <property type="evidence" value="ECO:0007669"/>
    <property type="project" value="InterPro"/>
</dbReference>
<feature type="compositionally biased region" description="Basic residues" evidence="5">
    <location>
        <begin position="35"/>
        <end position="55"/>
    </location>
</feature>
<feature type="repeat" description="PPR" evidence="4">
    <location>
        <begin position="864"/>
        <end position="898"/>
    </location>
</feature>
<dbReference type="Pfam" id="PF01535">
    <property type="entry name" value="PPR"/>
    <property type="match status" value="1"/>
</dbReference>
<dbReference type="PANTHER" id="PTHR47936">
    <property type="entry name" value="PPR_LONG DOMAIN-CONTAINING PROTEIN"/>
    <property type="match status" value="1"/>
</dbReference>
<dbReference type="GO" id="GO:0009507">
    <property type="term" value="C:chloroplast"/>
    <property type="evidence" value="ECO:0007669"/>
    <property type="project" value="TreeGrafter"/>
</dbReference>
<evidence type="ECO:0000256" key="3">
    <source>
        <dbReference type="ARBA" id="ARBA00022946"/>
    </source>
</evidence>